<organism evidence="1">
    <name type="scientific">Picea sitchensis</name>
    <name type="common">Sitka spruce</name>
    <name type="synonym">Pinus sitchensis</name>
    <dbReference type="NCBI Taxonomy" id="3332"/>
    <lineage>
        <taxon>Eukaryota</taxon>
        <taxon>Viridiplantae</taxon>
        <taxon>Streptophyta</taxon>
        <taxon>Embryophyta</taxon>
        <taxon>Tracheophyta</taxon>
        <taxon>Spermatophyta</taxon>
        <taxon>Pinopsida</taxon>
        <taxon>Pinidae</taxon>
        <taxon>Conifers I</taxon>
        <taxon>Pinales</taxon>
        <taxon>Pinaceae</taxon>
        <taxon>Picea</taxon>
    </lineage>
</organism>
<name>A9NT28_PICSI</name>
<reference evidence="1" key="1">
    <citation type="journal article" date="2008" name="BMC Genomics">
        <title>A conifer genomics resource of 200,000 spruce (Picea spp.) ESTs and 6,464 high-quality, sequence-finished full-length cDNAs for Sitka spruce (Picea sitchensis).</title>
        <authorList>
            <person name="Ralph S.G."/>
            <person name="Chun H.J."/>
            <person name="Kolosova N."/>
            <person name="Cooper D."/>
            <person name="Oddy C."/>
            <person name="Ritland C.E."/>
            <person name="Kirkpatrick R."/>
            <person name="Moore R."/>
            <person name="Barber S."/>
            <person name="Holt R.A."/>
            <person name="Jones S.J."/>
            <person name="Marra M.A."/>
            <person name="Douglas C.J."/>
            <person name="Ritland K."/>
            <person name="Bohlmann J."/>
        </authorList>
    </citation>
    <scope>NUCLEOTIDE SEQUENCE</scope>
    <source>
        <tissue evidence="1">Green portion of the leader tissue</tissue>
    </source>
</reference>
<protein>
    <submittedName>
        <fullName evidence="1">Uncharacterized protein</fullName>
    </submittedName>
</protein>
<dbReference type="AlphaFoldDB" id="A9NT28"/>
<proteinExistence type="evidence at transcript level"/>
<sequence length="49" mass="5628">MEEDNTELSLKLRYEDETVSFINPDTQARWFSRRTLAGAAEHSGNNLLT</sequence>
<evidence type="ECO:0000313" key="1">
    <source>
        <dbReference type="EMBL" id="ABK23789.1"/>
    </source>
</evidence>
<dbReference type="EMBL" id="EF084471">
    <property type="protein sequence ID" value="ABK23789.1"/>
    <property type="molecule type" value="mRNA"/>
</dbReference>
<accession>A9NT28</accession>